<gene>
    <name evidence="2" type="ORF">NIIDMKKI_33280</name>
</gene>
<keyword evidence="3" id="KW-1185">Reference proteome</keyword>
<evidence type="ECO:0000313" key="2">
    <source>
        <dbReference type="EMBL" id="BCI88122.1"/>
    </source>
</evidence>
<feature type="domain" description="Beta-lactamase-related" evidence="1">
    <location>
        <begin position="3"/>
        <end position="90"/>
    </location>
</feature>
<dbReference type="Pfam" id="PF00144">
    <property type="entry name" value="Beta-lactamase"/>
    <property type="match status" value="1"/>
</dbReference>
<proteinExistence type="predicted"/>
<name>A0A7G1IE09_MYCKA</name>
<dbReference type="InterPro" id="IPR001466">
    <property type="entry name" value="Beta-lactam-related"/>
</dbReference>
<organism evidence="2 3">
    <name type="scientific">Mycobacterium kansasii</name>
    <dbReference type="NCBI Taxonomy" id="1768"/>
    <lineage>
        <taxon>Bacteria</taxon>
        <taxon>Bacillati</taxon>
        <taxon>Actinomycetota</taxon>
        <taxon>Actinomycetes</taxon>
        <taxon>Mycobacteriales</taxon>
        <taxon>Mycobacteriaceae</taxon>
        <taxon>Mycobacterium</taxon>
    </lineage>
</organism>
<protein>
    <recommendedName>
        <fullName evidence="1">Beta-lactamase-related domain-containing protein</fullName>
    </recommendedName>
</protein>
<sequence>MEEKLAAAPLDHTHKKMAYHAVTYGWLLSGLARAVTGKGMRELFREELALPLDIDGLHLGRPPADSPTTAAQTLLPQANIPTPVLDFVAPKVAGLSFSGLLGSIYFRGSCRCCRAICRFSTASFPLSMAWSPRVGWPRCTGRSPMTASSMGPDCCPPSWSVNCGENPI</sequence>
<reference evidence="2 3" key="1">
    <citation type="submission" date="2020-07" db="EMBL/GenBank/DDBJ databases">
        <title>Mycobacterium kansasii (former subtype) with zoonotic potential isolated from diseased indoor pet cat, Japan.</title>
        <authorList>
            <person name="Fukano H."/>
            <person name="Terazono T."/>
            <person name="Hoshino Y."/>
        </authorList>
    </citation>
    <scope>NUCLEOTIDE SEQUENCE [LARGE SCALE GENOMIC DNA]</scope>
    <source>
        <strain evidence="2 3">Kuro-I</strain>
    </source>
</reference>
<accession>A0A7G1IE09</accession>
<dbReference type="Gene3D" id="3.40.710.10">
    <property type="entry name" value="DD-peptidase/beta-lactamase superfamily"/>
    <property type="match status" value="1"/>
</dbReference>
<dbReference type="EMBL" id="AP023343">
    <property type="protein sequence ID" value="BCI88122.1"/>
    <property type="molecule type" value="Genomic_DNA"/>
</dbReference>
<evidence type="ECO:0000259" key="1">
    <source>
        <dbReference type="Pfam" id="PF00144"/>
    </source>
</evidence>
<evidence type="ECO:0000313" key="3">
    <source>
        <dbReference type="Proteomes" id="UP000516380"/>
    </source>
</evidence>
<dbReference type="InterPro" id="IPR012338">
    <property type="entry name" value="Beta-lactam/transpept-like"/>
</dbReference>
<dbReference type="PANTHER" id="PTHR43319">
    <property type="entry name" value="BETA-LACTAMASE-RELATED"/>
    <property type="match status" value="1"/>
</dbReference>
<dbReference type="SUPFAM" id="SSF56601">
    <property type="entry name" value="beta-lactamase/transpeptidase-like"/>
    <property type="match status" value="1"/>
</dbReference>
<dbReference type="Proteomes" id="UP000516380">
    <property type="component" value="Chromosome"/>
</dbReference>
<dbReference type="PANTHER" id="PTHR43319:SF3">
    <property type="entry name" value="BETA-LACTAMASE-RELATED DOMAIN-CONTAINING PROTEIN"/>
    <property type="match status" value="1"/>
</dbReference>
<dbReference type="InterPro" id="IPR052907">
    <property type="entry name" value="Beta-lactamase/esterase"/>
</dbReference>
<dbReference type="AlphaFoldDB" id="A0A7G1IE09"/>